<organism evidence="2 3">
    <name type="scientific">Elysia chlorotica</name>
    <name type="common">Eastern emerald elysia</name>
    <name type="synonym">Sea slug</name>
    <dbReference type="NCBI Taxonomy" id="188477"/>
    <lineage>
        <taxon>Eukaryota</taxon>
        <taxon>Metazoa</taxon>
        <taxon>Spiralia</taxon>
        <taxon>Lophotrochozoa</taxon>
        <taxon>Mollusca</taxon>
        <taxon>Gastropoda</taxon>
        <taxon>Heterobranchia</taxon>
        <taxon>Euthyneura</taxon>
        <taxon>Panpulmonata</taxon>
        <taxon>Sacoglossa</taxon>
        <taxon>Placobranchoidea</taxon>
        <taxon>Plakobranchidae</taxon>
        <taxon>Elysia</taxon>
    </lineage>
</organism>
<dbReference type="InterPro" id="IPR006016">
    <property type="entry name" value="UspA"/>
</dbReference>
<reference evidence="2 3" key="1">
    <citation type="submission" date="2019-01" db="EMBL/GenBank/DDBJ databases">
        <title>A draft genome assembly of the solar-powered sea slug Elysia chlorotica.</title>
        <authorList>
            <person name="Cai H."/>
            <person name="Li Q."/>
            <person name="Fang X."/>
            <person name="Li J."/>
            <person name="Curtis N.E."/>
            <person name="Altenburger A."/>
            <person name="Shibata T."/>
            <person name="Feng M."/>
            <person name="Maeda T."/>
            <person name="Schwartz J.A."/>
            <person name="Shigenobu S."/>
            <person name="Lundholm N."/>
            <person name="Nishiyama T."/>
            <person name="Yang H."/>
            <person name="Hasebe M."/>
            <person name="Li S."/>
            <person name="Pierce S.K."/>
            <person name="Wang J."/>
        </authorList>
    </citation>
    <scope>NUCLEOTIDE SEQUENCE [LARGE SCALE GENOMIC DNA]</scope>
    <source>
        <strain evidence="2">EC2010</strain>
        <tissue evidence="2">Whole organism of an adult</tissue>
    </source>
</reference>
<dbReference type="PANTHER" id="PTHR31964">
    <property type="entry name" value="ADENINE NUCLEOTIDE ALPHA HYDROLASES-LIKE SUPERFAMILY PROTEIN"/>
    <property type="match status" value="1"/>
</dbReference>
<proteinExistence type="predicted"/>
<protein>
    <recommendedName>
        <fullName evidence="1">UspA domain-containing protein</fullName>
    </recommendedName>
</protein>
<dbReference type="STRING" id="188477.A0A3S1BSV5"/>
<accession>A0A3S1BSV5</accession>
<feature type="domain" description="UspA" evidence="1">
    <location>
        <begin position="133"/>
        <end position="189"/>
    </location>
</feature>
<dbReference type="CDD" id="cd23659">
    <property type="entry name" value="USP_At3g01520-like"/>
    <property type="match status" value="1"/>
</dbReference>
<gene>
    <name evidence="2" type="ORF">EGW08_001692</name>
</gene>
<evidence type="ECO:0000313" key="2">
    <source>
        <dbReference type="EMBL" id="RUS90515.1"/>
    </source>
</evidence>
<dbReference type="InterPro" id="IPR006015">
    <property type="entry name" value="Universal_stress_UspA"/>
</dbReference>
<dbReference type="AlphaFoldDB" id="A0A3S1BSV5"/>
<dbReference type="Gene3D" id="3.40.50.620">
    <property type="entry name" value="HUPs"/>
    <property type="match status" value="2"/>
</dbReference>
<evidence type="ECO:0000313" key="3">
    <source>
        <dbReference type="Proteomes" id="UP000271974"/>
    </source>
</evidence>
<comment type="caution">
    <text evidence="2">The sequence shown here is derived from an EMBL/GenBank/DDBJ whole genome shotgun (WGS) entry which is preliminary data.</text>
</comment>
<dbReference type="InterPro" id="IPR014729">
    <property type="entry name" value="Rossmann-like_a/b/a_fold"/>
</dbReference>
<dbReference type="SUPFAM" id="SSF52402">
    <property type="entry name" value="Adenine nucleotide alpha hydrolases-like"/>
    <property type="match status" value="2"/>
</dbReference>
<dbReference type="Pfam" id="PF00582">
    <property type="entry name" value="Usp"/>
    <property type="match status" value="1"/>
</dbReference>
<evidence type="ECO:0000259" key="1">
    <source>
        <dbReference type="Pfam" id="PF00582"/>
    </source>
</evidence>
<sequence length="194" mass="21459">MRRHMIALDGKKQAEYAFEWYLENVWREGDQVCLVHCSPFQLHVGMPGVAVNVELVSKQVKDAKDRAEAILQTGNELLRNKSIKGYTVLKTGLKAEEGILQAAQAYLSIKLLIYTITVPPCVSLPGIKGYTVLKTGLKAEEGILQAAQEEQADHLFMGTRELSGLQRALVGSVSTFVVRHARVPVTIVKMPHAH</sequence>
<dbReference type="EMBL" id="RQTK01000030">
    <property type="protein sequence ID" value="RUS90515.1"/>
    <property type="molecule type" value="Genomic_DNA"/>
</dbReference>
<dbReference type="OrthoDB" id="843225at2759"/>
<dbReference type="Proteomes" id="UP000271974">
    <property type="component" value="Unassembled WGS sequence"/>
</dbReference>
<dbReference type="PRINTS" id="PR01438">
    <property type="entry name" value="UNVRSLSTRESS"/>
</dbReference>
<dbReference type="PANTHER" id="PTHR31964:SF113">
    <property type="entry name" value="USPA DOMAIN-CONTAINING PROTEIN"/>
    <property type="match status" value="1"/>
</dbReference>
<name>A0A3S1BSV5_ELYCH</name>
<keyword evidence="3" id="KW-1185">Reference proteome</keyword>